<protein>
    <submittedName>
        <fullName evidence="1">Uncharacterized protein</fullName>
    </submittedName>
</protein>
<dbReference type="OrthoDB" id="8388230at2"/>
<sequence>MTSEDQKEPSRWWEREHDANLTETRIFMSTEQYEKIARMATDLEERIPILLGKLIADYFDAVESGQLQITLPSPAPRAPLEKTKVSELCDLVLWSRFPGETGAHRFRQIALLTTLAHEHELGKKPTASSIARMVDSHSSQIDLMAKLLEKRGVIDRVHTPSIRPGVFGKVLYIKPDAAAGLKNAHLLETNLPLEVQESE</sequence>
<gene>
    <name evidence="1" type="ORF">GA0061100_1259</name>
</gene>
<organism evidence="1 2">
    <name type="scientific">Rhizobium hainanense</name>
    <dbReference type="NCBI Taxonomy" id="52131"/>
    <lineage>
        <taxon>Bacteria</taxon>
        <taxon>Pseudomonadati</taxon>
        <taxon>Pseudomonadota</taxon>
        <taxon>Alphaproteobacteria</taxon>
        <taxon>Hyphomicrobiales</taxon>
        <taxon>Rhizobiaceae</taxon>
        <taxon>Rhizobium/Agrobacterium group</taxon>
        <taxon>Rhizobium</taxon>
    </lineage>
</organism>
<dbReference type="RefSeq" id="WP_143525613.1">
    <property type="nucleotide sequence ID" value="NZ_FMAC01000025.1"/>
</dbReference>
<proteinExistence type="predicted"/>
<name>A0A1C3WKH4_9HYPH</name>
<keyword evidence="2" id="KW-1185">Reference proteome</keyword>
<reference evidence="2" key="1">
    <citation type="submission" date="2016-08" db="EMBL/GenBank/DDBJ databases">
        <authorList>
            <person name="Varghese N."/>
            <person name="Submissions Spin"/>
        </authorList>
    </citation>
    <scope>NUCLEOTIDE SEQUENCE [LARGE SCALE GENOMIC DNA]</scope>
    <source>
        <strain evidence="2">CCBAU 57015</strain>
    </source>
</reference>
<dbReference type="STRING" id="52131.GA0061100_1259"/>
<dbReference type="EMBL" id="FMAC01000025">
    <property type="protein sequence ID" value="SCB40459.1"/>
    <property type="molecule type" value="Genomic_DNA"/>
</dbReference>
<accession>A0A1C3WKH4</accession>
<evidence type="ECO:0000313" key="2">
    <source>
        <dbReference type="Proteomes" id="UP000186228"/>
    </source>
</evidence>
<evidence type="ECO:0000313" key="1">
    <source>
        <dbReference type="EMBL" id="SCB40459.1"/>
    </source>
</evidence>
<dbReference type="AlphaFoldDB" id="A0A1C3WKH4"/>
<dbReference type="Proteomes" id="UP000186228">
    <property type="component" value="Unassembled WGS sequence"/>
</dbReference>